<evidence type="ECO:0000313" key="1">
    <source>
        <dbReference type="EMBL" id="PWJ46915.1"/>
    </source>
</evidence>
<protein>
    <submittedName>
        <fullName evidence="1">Uncharacterized protein</fullName>
    </submittedName>
</protein>
<gene>
    <name evidence="1" type="ORF">BXY45_14419</name>
</gene>
<reference evidence="1 2" key="1">
    <citation type="submission" date="2018-03" db="EMBL/GenBank/DDBJ databases">
        <title>Genomic Encyclopedia of Archaeal and Bacterial Type Strains, Phase II (KMG-II): from individual species to whole genera.</title>
        <authorList>
            <person name="Goeker M."/>
        </authorList>
    </citation>
    <scope>NUCLEOTIDE SEQUENCE [LARGE SCALE GENOMIC DNA]</scope>
    <source>
        <strain evidence="1 2">DSM 44889</strain>
    </source>
</reference>
<comment type="caution">
    <text evidence="1">The sequence shown here is derived from an EMBL/GenBank/DDBJ whole genome shotgun (WGS) entry which is preliminary data.</text>
</comment>
<proteinExistence type="predicted"/>
<evidence type="ECO:0000313" key="2">
    <source>
        <dbReference type="Proteomes" id="UP000245469"/>
    </source>
</evidence>
<organism evidence="1 2">
    <name type="scientific">Quadrisphaera granulorum</name>
    <dbReference type="NCBI Taxonomy" id="317664"/>
    <lineage>
        <taxon>Bacteria</taxon>
        <taxon>Bacillati</taxon>
        <taxon>Actinomycetota</taxon>
        <taxon>Actinomycetes</taxon>
        <taxon>Kineosporiales</taxon>
        <taxon>Kineosporiaceae</taxon>
        <taxon>Quadrisphaera</taxon>
    </lineage>
</organism>
<sequence>MVGAELDPAIVPAAPTFNEQRPRRIDVLALREPGRRTAADVATAQGLLGAVGRGAWNDVRTKPAAAGFDFGLMRLLAVEIKVTRADFRSDVAKPDKQAPWRAIAHQHAYAVPEGLVEVSEVPKGSGLIEIRQQLVHASWAPPSGAVITEARWARQAPYSPGGINDALLMALLFRASSAEGRLRGRTDPERSNDLGELHAHIRRQAEEIERMKRHISKLERALGRP</sequence>
<name>A0A315ZMQ4_9ACTN</name>
<dbReference type="AlphaFoldDB" id="A0A315ZMQ4"/>
<keyword evidence="2" id="KW-1185">Reference proteome</keyword>
<dbReference type="EMBL" id="QGDQ01000044">
    <property type="protein sequence ID" value="PWJ46915.1"/>
    <property type="molecule type" value="Genomic_DNA"/>
</dbReference>
<dbReference type="Proteomes" id="UP000245469">
    <property type="component" value="Unassembled WGS sequence"/>
</dbReference>
<accession>A0A315ZMQ4</accession>